<dbReference type="Proteomes" id="UP000054549">
    <property type="component" value="Unassembled WGS sequence"/>
</dbReference>
<keyword evidence="2" id="KW-0812">Transmembrane</keyword>
<organism evidence="3 4">
    <name type="scientific">Amanita muscaria (strain Koide BX008)</name>
    <dbReference type="NCBI Taxonomy" id="946122"/>
    <lineage>
        <taxon>Eukaryota</taxon>
        <taxon>Fungi</taxon>
        <taxon>Dikarya</taxon>
        <taxon>Basidiomycota</taxon>
        <taxon>Agaricomycotina</taxon>
        <taxon>Agaricomycetes</taxon>
        <taxon>Agaricomycetidae</taxon>
        <taxon>Agaricales</taxon>
        <taxon>Pluteineae</taxon>
        <taxon>Amanitaceae</taxon>
        <taxon>Amanita</taxon>
    </lineage>
</organism>
<keyword evidence="4" id="KW-1185">Reference proteome</keyword>
<evidence type="ECO:0000256" key="1">
    <source>
        <dbReference type="SAM" id="MobiDB-lite"/>
    </source>
</evidence>
<evidence type="ECO:0000313" key="3">
    <source>
        <dbReference type="EMBL" id="KIL66469.1"/>
    </source>
</evidence>
<dbReference type="OrthoDB" id="2576477at2759"/>
<keyword evidence="2" id="KW-0472">Membrane</keyword>
<dbReference type="AlphaFoldDB" id="A0A0C2THQ9"/>
<protein>
    <submittedName>
        <fullName evidence="3">Uncharacterized protein</fullName>
    </submittedName>
</protein>
<feature type="transmembrane region" description="Helical" evidence="2">
    <location>
        <begin position="267"/>
        <end position="287"/>
    </location>
</feature>
<feature type="compositionally biased region" description="Basic and acidic residues" evidence="1">
    <location>
        <begin position="178"/>
        <end position="188"/>
    </location>
</feature>
<feature type="region of interest" description="Disordered" evidence="1">
    <location>
        <begin position="154"/>
        <end position="209"/>
    </location>
</feature>
<feature type="region of interest" description="Disordered" evidence="1">
    <location>
        <begin position="79"/>
        <end position="123"/>
    </location>
</feature>
<dbReference type="InParanoid" id="A0A0C2THQ9"/>
<dbReference type="HOGENOM" id="CLU_035058_0_0_1"/>
<gene>
    <name evidence="3" type="ORF">M378DRAFT_177829</name>
</gene>
<feature type="region of interest" description="Disordered" evidence="1">
    <location>
        <begin position="21"/>
        <end position="59"/>
    </location>
</feature>
<feature type="transmembrane region" description="Helical" evidence="2">
    <location>
        <begin position="353"/>
        <end position="383"/>
    </location>
</feature>
<accession>A0A0C2THQ9</accession>
<feature type="compositionally biased region" description="Basic residues" evidence="1">
    <location>
        <begin position="41"/>
        <end position="54"/>
    </location>
</feature>
<reference evidence="3 4" key="1">
    <citation type="submission" date="2014-04" db="EMBL/GenBank/DDBJ databases">
        <title>Evolutionary Origins and Diversification of the Mycorrhizal Mutualists.</title>
        <authorList>
            <consortium name="DOE Joint Genome Institute"/>
            <consortium name="Mycorrhizal Genomics Consortium"/>
            <person name="Kohler A."/>
            <person name="Kuo A."/>
            <person name="Nagy L.G."/>
            <person name="Floudas D."/>
            <person name="Copeland A."/>
            <person name="Barry K.W."/>
            <person name="Cichocki N."/>
            <person name="Veneault-Fourrey C."/>
            <person name="LaButti K."/>
            <person name="Lindquist E.A."/>
            <person name="Lipzen A."/>
            <person name="Lundell T."/>
            <person name="Morin E."/>
            <person name="Murat C."/>
            <person name="Riley R."/>
            <person name="Ohm R."/>
            <person name="Sun H."/>
            <person name="Tunlid A."/>
            <person name="Henrissat B."/>
            <person name="Grigoriev I.V."/>
            <person name="Hibbett D.S."/>
            <person name="Martin F."/>
        </authorList>
    </citation>
    <scope>NUCLEOTIDE SEQUENCE [LARGE SCALE GENOMIC DNA]</scope>
    <source>
        <strain evidence="3 4">Koide BX008</strain>
    </source>
</reference>
<dbReference type="EMBL" id="KN818236">
    <property type="protein sequence ID" value="KIL66469.1"/>
    <property type="molecule type" value="Genomic_DNA"/>
</dbReference>
<name>A0A0C2THQ9_AMAMK</name>
<proteinExistence type="predicted"/>
<feature type="transmembrane region" description="Helical" evidence="2">
    <location>
        <begin position="232"/>
        <end position="255"/>
    </location>
</feature>
<sequence length="412" mass="45611">MVFMDMDTQPTGLPAVGAPVLIETSSPGADDPPPPYPSRERRSRTTGRSRRHRIQTVSSRDVNQSALYTVSSDENHCGAFPVPAASETTPLLPPSSSHSLGQTPSQQIRRRRQSVSHTSVTSVAPSLAQTVLSLFSTDNELEDEDFHLISQPYRSQSEQDNPAYGGAGIDTSQSGSEELYHRSGDVPRSEYGCRPTGISPGSVDDHPESRRRSGFFNCASWKRYFRPLGHAVYYRALFHLLVLNFPYALIAWIYMFAFTLTGTTLLMALPLGAILCFLDLLGARAFARGELALQTRFHSPLAYPPPYPPRPIFTRFRSLTPSEIEQGVTVTSEPSFYKNTYAMFTDPTSYQALFYFIVIKPSITILLSLFLLVFVVPAMILVLPAPAALRAVRRLGAWQANVAIEGLYLAVR</sequence>
<evidence type="ECO:0000256" key="2">
    <source>
        <dbReference type="SAM" id="Phobius"/>
    </source>
</evidence>
<evidence type="ECO:0000313" key="4">
    <source>
        <dbReference type="Proteomes" id="UP000054549"/>
    </source>
</evidence>
<keyword evidence="2" id="KW-1133">Transmembrane helix</keyword>